<dbReference type="GO" id="GO:0005886">
    <property type="term" value="C:plasma membrane"/>
    <property type="evidence" value="ECO:0007669"/>
    <property type="project" value="TreeGrafter"/>
</dbReference>
<evidence type="ECO:0000313" key="10">
    <source>
        <dbReference type="Proteomes" id="UP001152320"/>
    </source>
</evidence>
<evidence type="ECO:0000313" key="9">
    <source>
        <dbReference type="EMBL" id="KAJ8030877.1"/>
    </source>
</evidence>
<keyword evidence="5 7" id="KW-0472">Membrane</keyword>
<dbReference type="Proteomes" id="UP001152320">
    <property type="component" value="Chromosome 13"/>
</dbReference>
<dbReference type="GO" id="GO:0072594">
    <property type="term" value="P:establishment of protein localization to organelle"/>
    <property type="evidence" value="ECO:0007669"/>
    <property type="project" value="TreeGrafter"/>
</dbReference>
<keyword evidence="3 8" id="KW-0732">Signal</keyword>
<comment type="subcellular location">
    <subcellularLocation>
        <location evidence="1">Cell membrane</location>
        <topology evidence="1">Single-pass type I membrane protein</topology>
    </subcellularLocation>
</comment>
<dbReference type="PANTHER" id="PTHR11506:SF35">
    <property type="entry name" value="LYSOSOME-ASSOCIATED MEMBRANE GLYCOPROTEIN 5"/>
    <property type="match status" value="1"/>
</dbReference>
<gene>
    <name evidence="9" type="ORF">HOLleu_27418</name>
</gene>
<dbReference type="Gene3D" id="2.40.160.110">
    <property type="match status" value="1"/>
</dbReference>
<evidence type="ECO:0000256" key="1">
    <source>
        <dbReference type="ARBA" id="ARBA00004251"/>
    </source>
</evidence>
<dbReference type="PANTHER" id="PTHR11506">
    <property type="entry name" value="LYSOSOME-ASSOCIATED MEMBRANE GLYCOPROTEIN"/>
    <property type="match status" value="1"/>
</dbReference>
<feature type="chain" id="PRO_5040194805" evidence="8">
    <location>
        <begin position="25"/>
        <end position="240"/>
    </location>
</feature>
<evidence type="ECO:0000256" key="2">
    <source>
        <dbReference type="ARBA" id="ARBA00022692"/>
    </source>
</evidence>
<dbReference type="EMBL" id="JAIZAY010000013">
    <property type="protein sequence ID" value="KAJ8030877.1"/>
    <property type="molecule type" value="Genomic_DNA"/>
</dbReference>
<dbReference type="InterPro" id="IPR002000">
    <property type="entry name" value="Lysosome-assoc_membr_glycop"/>
</dbReference>
<dbReference type="GO" id="GO:0005765">
    <property type="term" value="C:lysosomal membrane"/>
    <property type="evidence" value="ECO:0007669"/>
    <property type="project" value="TreeGrafter"/>
</dbReference>
<evidence type="ECO:0000256" key="3">
    <source>
        <dbReference type="ARBA" id="ARBA00022729"/>
    </source>
</evidence>
<feature type="signal peptide" evidence="8">
    <location>
        <begin position="1"/>
        <end position="24"/>
    </location>
</feature>
<evidence type="ECO:0000256" key="8">
    <source>
        <dbReference type="SAM" id="SignalP"/>
    </source>
</evidence>
<sequence>MACIQGSHICPLVLLLIIATYSNGLLNDGAYELSEVSTASFTTPPDGMSRWQVKDGKGRVCMLMETNGIIFDGIATTPIPQSAKVTNRTSCDSENNSVFELEWSENNFITNGLRMHFRVRHGNYTVIKLVISRKVLEGIHLIFIQRPQRSPTVPVGTAMRCTDLNFDMVGFEEFRFQPFARISNGTFGKDRGCYLVHVTRPGVYVGVSILVLVVSVVVFYVVYKVIQKWRTRRRNKYQQI</sequence>
<dbReference type="AlphaFoldDB" id="A0A9Q1BQC5"/>
<keyword evidence="4 7" id="KW-1133">Transmembrane helix</keyword>
<organism evidence="9 10">
    <name type="scientific">Holothuria leucospilota</name>
    <name type="common">Black long sea cucumber</name>
    <name type="synonym">Mertensiothuria leucospilota</name>
    <dbReference type="NCBI Taxonomy" id="206669"/>
    <lineage>
        <taxon>Eukaryota</taxon>
        <taxon>Metazoa</taxon>
        <taxon>Echinodermata</taxon>
        <taxon>Eleutherozoa</taxon>
        <taxon>Echinozoa</taxon>
        <taxon>Holothuroidea</taxon>
        <taxon>Aspidochirotacea</taxon>
        <taxon>Aspidochirotida</taxon>
        <taxon>Holothuriidae</taxon>
        <taxon>Holothuria</taxon>
    </lineage>
</organism>
<dbReference type="GO" id="GO:0031902">
    <property type="term" value="C:late endosome membrane"/>
    <property type="evidence" value="ECO:0007669"/>
    <property type="project" value="TreeGrafter"/>
</dbReference>
<accession>A0A9Q1BQC5</accession>
<evidence type="ECO:0000256" key="5">
    <source>
        <dbReference type="ARBA" id="ARBA00023136"/>
    </source>
</evidence>
<name>A0A9Q1BQC5_HOLLE</name>
<keyword evidence="2 7" id="KW-0812">Transmembrane</keyword>
<reference evidence="9" key="1">
    <citation type="submission" date="2021-10" db="EMBL/GenBank/DDBJ databases">
        <title>Tropical sea cucumber genome reveals ecological adaptation and Cuvierian tubules defense mechanism.</title>
        <authorList>
            <person name="Chen T."/>
        </authorList>
    </citation>
    <scope>NUCLEOTIDE SEQUENCE</scope>
    <source>
        <strain evidence="9">Nanhai2018</strain>
        <tissue evidence="9">Muscle</tissue>
    </source>
</reference>
<keyword evidence="6" id="KW-0325">Glycoprotein</keyword>
<evidence type="ECO:0000256" key="7">
    <source>
        <dbReference type="SAM" id="Phobius"/>
    </source>
</evidence>
<keyword evidence="10" id="KW-1185">Reference proteome</keyword>
<feature type="transmembrane region" description="Helical" evidence="7">
    <location>
        <begin position="203"/>
        <end position="226"/>
    </location>
</feature>
<evidence type="ECO:0000256" key="6">
    <source>
        <dbReference type="ARBA" id="ARBA00023180"/>
    </source>
</evidence>
<comment type="caution">
    <text evidence="9">The sequence shown here is derived from an EMBL/GenBank/DDBJ whole genome shotgun (WGS) entry which is preliminary data.</text>
</comment>
<evidence type="ECO:0000256" key="4">
    <source>
        <dbReference type="ARBA" id="ARBA00022989"/>
    </source>
</evidence>
<protein>
    <submittedName>
        <fullName evidence="9">Uncharacterized protein</fullName>
    </submittedName>
</protein>
<proteinExistence type="predicted"/>